<dbReference type="InterPro" id="IPR000727">
    <property type="entry name" value="T_SNARE_dom"/>
</dbReference>
<evidence type="ECO:0000256" key="4">
    <source>
        <dbReference type="ARBA" id="ARBA00022989"/>
    </source>
</evidence>
<accession>A0ABQ0DMC4</accession>
<evidence type="ECO:0000256" key="2">
    <source>
        <dbReference type="ARBA" id="ARBA00022448"/>
    </source>
</evidence>
<evidence type="ECO:0000256" key="1">
    <source>
        <dbReference type="ARBA" id="ARBA00004167"/>
    </source>
</evidence>
<keyword evidence="3 6" id="KW-0812">Transmembrane</keyword>
<dbReference type="SUPFAM" id="SSF58038">
    <property type="entry name" value="SNARE fusion complex"/>
    <property type="match status" value="1"/>
</dbReference>
<feature type="transmembrane region" description="Helical" evidence="6">
    <location>
        <begin position="84"/>
        <end position="105"/>
    </location>
</feature>
<feature type="domain" description="T-SNARE coiled-coil homology" evidence="7">
    <location>
        <begin position="16"/>
        <end position="78"/>
    </location>
</feature>
<evidence type="ECO:0000256" key="3">
    <source>
        <dbReference type="ARBA" id="ARBA00022692"/>
    </source>
</evidence>
<comment type="caution">
    <text evidence="8">The sequence shown here is derived from an EMBL/GenBank/DDBJ whole genome shotgun (WGS) entry which is preliminary data.</text>
</comment>
<keyword evidence="2" id="KW-0813">Transport</keyword>
<keyword evidence="9" id="KW-1185">Reference proteome</keyword>
<protein>
    <recommendedName>
        <fullName evidence="7">t-SNARE coiled-coil homology domain-containing protein</fullName>
    </recommendedName>
</protein>
<evidence type="ECO:0000256" key="5">
    <source>
        <dbReference type="ARBA" id="ARBA00023136"/>
    </source>
</evidence>
<name>A0ABQ0DMC4_9EUKA</name>
<keyword evidence="4 6" id="KW-1133">Transmembrane helix</keyword>
<dbReference type="Gene3D" id="1.20.5.110">
    <property type="match status" value="1"/>
</dbReference>
<gene>
    <name evidence="8" type="ORF">ENUP19_0163G0031</name>
</gene>
<organism evidence="8 9">
    <name type="scientific">Entamoeba nuttalli</name>
    <dbReference type="NCBI Taxonomy" id="412467"/>
    <lineage>
        <taxon>Eukaryota</taxon>
        <taxon>Amoebozoa</taxon>
        <taxon>Evosea</taxon>
        <taxon>Archamoebae</taxon>
        <taxon>Mastigamoebida</taxon>
        <taxon>Entamoebidae</taxon>
        <taxon>Entamoeba</taxon>
    </lineage>
</organism>
<evidence type="ECO:0000313" key="9">
    <source>
        <dbReference type="Proteomes" id="UP001628156"/>
    </source>
</evidence>
<reference evidence="8 9" key="1">
    <citation type="journal article" date="2019" name="PLoS Negl. Trop. Dis.">
        <title>Whole genome sequencing of Entamoeba nuttalli reveals mammalian host-related molecular signatures and a novel octapeptide-repeat surface protein.</title>
        <authorList>
            <person name="Tanaka M."/>
            <person name="Makiuchi T."/>
            <person name="Komiyama T."/>
            <person name="Shiina T."/>
            <person name="Osaki K."/>
            <person name="Tachibana H."/>
        </authorList>
    </citation>
    <scope>NUCLEOTIDE SEQUENCE [LARGE SCALE GENOMIC DNA]</scope>
    <source>
        <strain evidence="8 9">P19-061405</strain>
    </source>
</reference>
<comment type="subcellular location">
    <subcellularLocation>
        <location evidence="1">Membrane</location>
        <topology evidence="1">Single-pass membrane protein</topology>
    </subcellularLocation>
</comment>
<keyword evidence="5 6" id="KW-0472">Membrane</keyword>
<evidence type="ECO:0000256" key="6">
    <source>
        <dbReference type="SAM" id="Phobius"/>
    </source>
</evidence>
<proteinExistence type="predicted"/>
<evidence type="ECO:0000259" key="7">
    <source>
        <dbReference type="PROSITE" id="PS50192"/>
    </source>
</evidence>
<evidence type="ECO:0000313" key="8">
    <source>
        <dbReference type="EMBL" id="GAB1223877.1"/>
    </source>
</evidence>
<dbReference type="EMBL" id="BAAFRS010000163">
    <property type="protein sequence ID" value="GAB1223877.1"/>
    <property type="molecule type" value="Genomic_DNA"/>
</dbReference>
<dbReference type="Proteomes" id="UP001628156">
    <property type="component" value="Unassembled WGS sequence"/>
</dbReference>
<dbReference type="PANTHER" id="PTHR12791">
    <property type="entry name" value="GOLGI SNARE BET1-RELATED"/>
    <property type="match status" value="1"/>
</dbReference>
<dbReference type="PROSITE" id="PS50192">
    <property type="entry name" value="T_SNARE"/>
    <property type="match status" value="1"/>
</dbReference>
<sequence length="109" mass="12231">MSRRDGRDEEIDFGEQIINAENEERLAGLTDSIAQLKTSANYLKNKVESDGKQIDEMQNQMDDLMEFLNSVRQKLKKLFGTTGMGHLLVLVIGGIGILVVIYVVAFKLN</sequence>